<evidence type="ECO:0000256" key="8">
    <source>
        <dbReference type="ARBA" id="ARBA00023012"/>
    </source>
</evidence>
<keyword evidence="6 12" id="KW-0418">Kinase</keyword>
<keyword evidence="3" id="KW-0597">Phosphoprotein</keyword>
<dbReference type="SUPFAM" id="SSF55874">
    <property type="entry name" value="ATPase domain of HSP90 chaperone/DNA topoisomerase II/histidine kinase"/>
    <property type="match status" value="1"/>
</dbReference>
<feature type="domain" description="Signal transduction histidine kinase subgroup 3 dimerisation and phosphoacceptor" evidence="11">
    <location>
        <begin position="183"/>
        <end position="248"/>
    </location>
</feature>
<reference evidence="12 13" key="1">
    <citation type="submission" date="2018-03" db="EMBL/GenBank/DDBJ databases">
        <title>Bacteriophage NCPPB3778 and a type I-E CRISPR drive the evolution of the US Biological Select Agent, Rathayibacter toxicus.</title>
        <authorList>
            <person name="Davis E.W.II."/>
            <person name="Tabima J.F."/>
            <person name="Weisberg A.J."/>
            <person name="Dantas Lopes L."/>
            <person name="Wiseman M.S."/>
            <person name="Wiseman M.S."/>
            <person name="Pupko T."/>
            <person name="Belcher M.S."/>
            <person name="Sechler A.J."/>
            <person name="Tancos M.A."/>
            <person name="Schroeder B.K."/>
            <person name="Murray T.D."/>
            <person name="Luster D.G."/>
            <person name="Schneider W.L."/>
            <person name="Rogers E."/>
            <person name="Andreote F.D."/>
            <person name="Grunwald N.J."/>
            <person name="Putnam M.L."/>
            <person name="Chang J.H."/>
        </authorList>
    </citation>
    <scope>NUCLEOTIDE SEQUENCE [LARGE SCALE GENOMIC DNA]</scope>
    <source>
        <strain evidence="12 13">DSM 15932</strain>
    </source>
</reference>
<comment type="catalytic activity">
    <reaction evidence="1">
        <text>ATP + protein L-histidine = ADP + protein N-phospho-L-histidine.</text>
        <dbReference type="EC" id="2.7.13.3"/>
    </reaction>
</comment>
<dbReference type="EC" id="2.7.13.3" evidence="2"/>
<keyword evidence="10" id="KW-1133">Transmembrane helix</keyword>
<dbReference type="InterPro" id="IPR050482">
    <property type="entry name" value="Sensor_HK_TwoCompSys"/>
</dbReference>
<dbReference type="GO" id="GO:0016020">
    <property type="term" value="C:membrane"/>
    <property type="evidence" value="ECO:0007669"/>
    <property type="project" value="InterPro"/>
</dbReference>
<dbReference type="GO" id="GO:0005524">
    <property type="term" value="F:ATP binding"/>
    <property type="evidence" value="ECO:0007669"/>
    <property type="project" value="UniProtKB-KW"/>
</dbReference>
<keyword evidence="10" id="KW-0812">Transmembrane</keyword>
<evidence type="ECO:0000313" key="13">
    <source>
        <dbReference type="Proteomes" id="UP000285317"/>
    </source>
</evidence>
<keyword evidence="4" id="KW-0808">Transferase</keyword>
<feature type="transmembrane region" description="Helical" evidence="10">
    <location>
        <begin position="65"/>
        <end position="98"/>
    </location>
</feature>
<dbReference type="RefSeq" id="WP_127887584.1">
    <property type="nucleotide sequence ID" value="NZ_CP028137.1"/>
</dbReference>
<dbReference type="InterPro" id="IPR011712">
    <property type="entry name" value="Sig_transdc_His_kin_sub3_dim/P"/>
</dbReference>
<accession>A0A3T0T349</accession>
<dbReference type="PANTHER" id="PTHR24421">
    <property type="entry name" value="NITRATE/NITRITE SENSOR PROTEIN NARX-RELATED"/>
    <property type="match status" value="1"/>
</dbReference>
<feature type="transmembrane region" description="Helical" evidence="10">
    <location>
        <begin position="105"/>
        <end position="128"/>
    </location>
</feature>
<keyword evidence="8" id="KW-0902">Two-component regulatory system</keyword>
<evidence type="ECO:0000256" key="6">
    <source>
        <dbReference type="ARBA" id="ARBA00022777"/>
    </source>
</evidence>
<evidence type="ECO:0000313" key="12">
    <source>
        <dbReference type="EMBL" id="AZZ53013.1"/>
    </source>
</evidence>
<evidence type="ECO:0000256" key="1">
    <source>
        <dbReference type="ARBA" id="ARBA00000085"/>
    </source>
</evidence>
<feature type="region of interest" description="Disordered" evidence="9">
    <location>
        <begin position="381"/>
        <end position="409"/>
    </location>
</feature>
<organism evidence="12 13">
    <name type="scientific">Rathayibacter festucae DSM 15932</name>
    <dbReference type="NCBI Taxonomy" id="1328866"/>
    <lineage>
        <taxon>Bacteria</taxon>
        <taxon>Bacillati</taxon>
        <taxon>Actinomycetota</taxon>
        <taxon>Actinomycetes</taxon>
        <taxon>Micrococcales</taxon>
        <taxon>Microbacteriaceae</taxon>
        <taxon>Rathayibacter</taxon>
    </lineage>
</organism>
<keyword evidence="7" id="KW-0067">ATP-binding</keyword>
<dbReference type="Gene3D" id="1.20.5.1930">
    <property type="match status" value="1"/>
</dbReference>
<evidence type="ECO:0000256" key="2">
    <source>
        <dbReference type="ARBA" id="ARBA00012438"/>
    </source>
</evidence>
<protein>
    <recommendedName>
        <fullName evidence="2">histidine kinase</fullName>
        <ecNumber evidence="2">2.7.13.3</ecNumber>
    </recommendedName>
</protein>
<dbReference type="GO" id="GO:0046983">
    <property type="term" value="F:protein dimerization activity"/>
    <property type="evidence" value="ECO:0007669"/>
    <property type="project" value="InterPro"/>
</dbReference>
<keyword evidence="5" id="KW-0547">Nucleotide-binding</keyword>
<keyword evidence="10" id="KW-0472">Membrane</keyword>
<dbReference type="GO" id="GO:0000155">
    <property type="term" value="F:phosphorelay sensor kinase activity"/>
    <property type="evidence" value="ECO:0007669"/>
    <property type="project" value="InterPro"/>
</dbReference>
<evidence type="ECO:0000256" key="4">
    <source>
        <dbReference type="ARBA" id="ARBA00022679"/>
    </source>
</evidence>
<dbReference type="Gene3D" id="3.30.565.10">
    <property type="entry name" value="Histidine kinase-like ATPase, C-terminal domain"/>
    <property type="match status" value="1"/>
</dbReference>
<dbReference type="PANTHER" id="PTHR24421:SF10">
    <property type="entry name" value="NITRATE_NITRITE SENSOR PROTEIN NARQ"/>
    <property type="match status" value="1"/>
</dbReference>
<name>A0A3T0T349_9MICO</name>
<dbReference type="KEGG" id="rfs:C1I64_13860"/>
<gene>
    <name evidence="12" type="ORF">C1I64_13860</name>
</gene>
<dbReference type="InterPro" id="IPR036890">
    <property type="entry name" value="HATPase_C_sf"/>
</dbReference>
<dbReference type="EMBL" id="CP028137">
    <property type="protein sequence ID" value="AZZ53013.1"/>
    <property type="molecule type" value="Genomic_DNA"/>
</dbReference>
<evidence type="ECO:0000259" key="11">
    <source>
        <dbReference type="Pfam" id="PF07730"/>
    </source>
</evidence>
<evidence type="ECO:0000256" key="9">
    <source>
        <dbReference type="SAM" id="MobiDB-lite"/>
    </source>
</evidence>
<dbReference type="AlphaFoldDB" id="A0A3T0T349"/>
<dbReference type="Proteomes" id="UP000285317">
    <property type="component" value="Chromosome"/>
</dbReference>
<evidence type="ECO:0000256" key="3">
    <source>
        <dbReference type="ARBA" id="ARBA00022553"/>
    </source>
</evidence>
<proteinExistence type="predicted"/>
<evidence type="ECO:0000256" key="5">
    <source>
        <dbReference type="ARBA" id="ARBA00022741"/>
    </source>
</evidence>
<evidence type="ECO:0000256" key="10">
    <source>
        <dbReference type="SAM" id="Phobius"/>
    </source>
</evidence>
<evidence type="ECO:0000256" key="7">
    <source>
        <dbReference type="ARBA" id="ARBA00022840"/>
    </source>
</evidence>
<sequence length="409" mass="42810">MTPRMQAHPRLRSWLGDALAAAILVAAAFAPFQGSAQRPSGLLEFAIVLAPAVLLPLRRRRPIPVLAAIVVLSAAAAVLGLLAPGVVLATAIAMFAVTNRSSRRVGLVVTGVTVVAVVLLSVVGAAVSPLDARAVQYAVTVLFAAAAGDATRSRREYIVAVTERAERAEQTRESEARRRVSEERLRIARDLHDAVAHQISVISLNAGVASSALDSRPEKAREALSTIRSAARSVLGEIGDLLEVLRTDEAAGTAPQPGLDRLDELVRRFGEDGLQVTVRTEGALERVQGAVDLVAYRVVQEGLTNAHKHGAEHRAHVLVAVADDRVEIVVANPVAAVAGPDPERGSGHGLLGLRERVASVRGTVVTGATPGGYRVAASLPLPQSAVGPSASRSPAYPTAPMTTPEEDPR</sequence>
<dbReference type="Pfam" id="PF07730">
    <property type="entry name" value="HisKA_3"/>
    <property type="match status" value="1"/>
</dbReference>
<dbReference type="CDD" id="cd16917">
    <property type="entry name" value="HATPase_UhpB-NarQ-NarX-like"/>
    <property type="match status" value="1"/>
</dbReference>